<accession>A0A3M7RYN0</accession>
<proteinExistence type="predicted"/>
<dbReference type="OrthoDB" id="10190119at2759"/>
<comment type="caution">
    <text evidence="2">The sequence shown here is derived from an EMBL/GenBank/DDBJ whole genome shotgun (WGS) entry which is preliminary data.</text>
</comment>
<protein>
    <submittedName>
        <fullName evidence="2">Uncharacterized protein</fullName>
    </submittedName>
</protein>
<evidence type="ECO:0000313" key="2">
    <source>
        <dbReference type="EMBL" id="RNA28437.1"/>
    </source>
</evidence>
<evidence type="ECO:0000256" key="1">
    <source>
        <dbReference type="SAM" id="MobiDB-lite"/>
    </source>
</evidence>
<dbReference type="Proteomes" id="UP000276133">
    <property type="component" value="Unassembled WGS sequence"/>
</dbReference>
<evidence type="ECO:0000313" key="3">
    <source>
        <dbReference type="Proteomes" id="UP000276133"/>
    </source>
</evidence>
<sequence length="108" mass="12589">MRRKISSRKNAKKSEKNDGESFCEEPREHMNICQQEIEDNLYDFGMTECDYGKQACGGGYPYILLNKKTDHLEFNLIVTLERYTKCGYLSLCHNLHDSEQITECIAKK</sequence>
<feature type="compositionally biased region" description="Basic residues" evidence="1">
    <location>
        <begin position="1"/>
        <end position="11"/>
    </location>
</feature>
<name>A0A3M7RYN0_BRAPC</name>
<dbReference type="AlphaFoldDB" id="A0A3M7RYN0"/>
<dbReference type="EMBL" id="REGN01002395">
    <property type="protein sequence ID" value="RNA28437.1"/>
    <property type="molecule type" value="Genomic_DNA"/>
</dbReference>
<feature type="compositionally biased region" description="Basic and acidic residues" evidence="1">
    <location>
        <begin position="12"/>
        <end position="24"/>
    </location>
</feature>
<feature type="region of interest" description="Disordered" evidence="1">
    <location>
        <begin position="1"/>
        <end position="24"/>
    </location>
</feature>
<keyword evidence="3" id="KW-1185">Reference proteome</keyword>
<organism evidence="2 3">
    <name type="scientific">Brachionus plicatilis</name>
    <name type="common">Marine rotifer</name>
    <name type="synonym">Brachionus muelleri</name>
    <dbReference type="NCBI Taxonomy" id="10195"/>
    <lineage>
        <taxon>Eukaryota</taxon>
        <taxon>Metazoa</taxon>
        <taxon>Spiralia</taxon>
        <taxon>Gnathifera</taxon>
        <taxon>Rotifera</taxon>
        <taxon>Eurotatoria</taxon>
        <taxon>Monogononta</taxon>
        <taxon>Pseudotrocha</taxon>
        <taxon>Ploima</taxon>
        <taxon>Brachionidae</taxon>
        <taxon>Brachionus</taxon>
    </lineage>
</organism>
<reference evidence="2 3" key="1">
    <citation type="journal article" date="2018" name="Sci. Rep.">
        <title>Genomic signatures of local adaptation to the degree of environmental predictability in rotifers.</title>
        <authorList>
            <person name="Franch-Gras L."/>
            <person name="Hahn C."/>
            <person name="Garcia-Roger E.M."/>
            <person name="Carmona M.J."/>
            <person name="Serra M."/>
            <person name="Gomez A."/>
        </authorList>
    </citation>
    <scope>NUCLEOTIDE SEQUENCE [LARGE SCALE GENOMIC DNA]</scope>
    <source>
        <strain evidence="2">HYR1</strain>
    </source>
</reference>
<gene>
    <name evidence="2" type="ORF">BpHYR1_011087</name>
</gene>